<dbReference type="AlphaFoldDB" id="A0A315VEK3"/>
<dbReference type="Proteomes" id="UP000250572">
    <property type="component" value="Unassembled WGS sequence"/>
</dbReference>
<organism evidence="1 2">
    <name type="scientific">Gambusia affinis</name>
    <name type="common">Western mosquitofish</name>
    <name type="synonym">Heterandria affinis</name>
    <dbReference type="NCBI Taxonomy" id="33528"/>
    <lineage>
        <taxon>Eukaryota</taxon>
        <taxon>Metazoa</taxon>
        <taxon>Chordata</taxon>
        <taxon>Craniata</taxon>
        <taxon>Vertebrata</taxon>
        <taxon>Euteleostomi</taxon>
        <taxon>Actinopterygii</taxon>
        <taxon>Neopterygii</taxon>
        <taxon>Teleostei</taxon>
        <taxon>Neoteleostei</taxon>
        <taxon>Acanthomorphata</taxon>
        <taxon>Ovalentaria</taxon>
        <taxon>Atherinomorphae</taxon>
        <taxon>Cyprinodontiformes</taxon>
        <taxon>Poeciliidae</taxon>
        <taxon>Poeciliinae</taxon>
        <taxon>Gambusia</taxon>
    </lineage>
</organism>
<protein>
    <submittedName>
        <fullName evidence="1">Uncharacterized protein</fullName>
    </submittedName>
</protein>
<gene>
    <name evidence="1" type="ORF">CCH79_00009548</name>
</gene>
<keyword evidence="2" id="KW-1185">Reference proteome</keyword>
<dbReference type="EMBL" id="NHOQ01001911">
    <property type="protein sequence ID" value="PWA21237.1"/>
    <property type="molecule type" value="Genomic_DNA"/>
</dbReference>
<comment type="caution">
    <text evidence="1">The sequence shown here is derived from an EMBL/GenBank/DDBJ whole genome shotgun (WGS) entry which is preliminary data.</text>
</comment>
<sequence>MPTSRPGSEPVEFWVDGSRRDGTVEDFYGLGSELGRSGLRFLGRFRRGSGGLFCSFERAKVGHMWVHVTLLIQD</sequence>
<proteinExistence type="predicted"/>
<reference evidence="1 2" key="1">
    <citation type="journal article" date="2018" name="G3 (Bethesda)">
        <title>A High-Quality Reference Genome for the Invasive Mosquitofish Gambusia affinis Using a Chicago Library.</title>
        <authorList>
            <person name="Hoffberg S.L."/>
            <person name="Troendle N.J."/>
            <person name="Glenn T.C."/>
            <person name="Mahmud O."/>
            <person name="Louha S."/>
            <person name="Chalopin D."/>
            <person name="Bennetzen J.L."/>
            <person name="Mauricio R."/>
        </authorList>
    </citation>
    <scope>NUCLEOTIDE SEQUENCE [LARGE SCALE GENOMIC DNA]</scope>
    <source>
        <strain evidence="1">NE01/NJP1002.9</strain>
        <tissue evidence="1">Muscle</tissue>
    </source>
</reference>
<accession>A0A315VEK3</accession>
<evidence type="ECO:0000313" key="1">
    <source>
        <dbReference type="EMBL" id="PWA21237.1"/>
    </source>
</evidence>
<evidence type="ECO:0000313" key="2">
    <source>
        <dbReference type="Proteomes" id="UP000250572"/>
    </source>
</evidence>
<name>A0A315VEK3_GAMAF</name>